<dbReference type="Proteomes" id="UP000567885">
    <property type="component" value="Unassembled WGS sequence"/>
</dbReference>
<keyword evidence="1" id="KW-1133">Transmembrane helix</keyword>
<accession>A0A8H5SV52</accession>
<proteinExistence type="predicted"/>
<comment type="caution">
    <text evidence="2">The sequence shown here is derived from an EMBL/GenBank/DDBJ whole genome shotgun (WGS) entry which is preliminary data.</text>
</comment>
<evidence type="ECO:0000313" key="3">
    <source>
        <dbReference type="Proteomes" id="UP000567885"/>
    </source>
</evidence>
<evidence type="ECO:0000313" key="2">
    <source>
        <dbReference type="EMBL" id="KAF5660549.1"/>
    </source>
</evidence>
<dbReference type="OrthoDB" id="17255at2759"/>
<name>A0A8H5SV52_FUSHE</name>
<keyword evidence="3" id="KW-1185">Reference proteome</keyword>
<evidence type="ECO:0000256" key="1">
    <source>
        <dbReference type="SAM" id="Phobius"/>
    </source>
</evidence>
<protein>
    <submittedName>
        <fullName evidence="2">Molybdopterin cofactor</fullName>
    </submittedName>
</protein>
<dbReference type="EMBL" id="JAAGWQ010000195">
    <property type="protein sequence ID" value="KAF5660549.1"/>
    <property type="molecule type" value="Genomic_DNA"/>
</dbReference>
<organism evidence="2 3">
    <name type="scientific">Fusarium heterosporum</name>
    <dbReference type="NCBI Taxonomy" id="42747"/>
    <lineage>
        <taxon>Eukaryota</taxon>
        <taxon>Fungi</taxon>
        <taxon>Dikarya</taxon>
        <taxon>Ascomycota</taxon>
        <taxon>Pezizomycotina</taxon>
        <taxon>Sordariomycetes</taxon>
        <taxon>Hypocreomycetidae</taxon>
        <taxon>Hypocreales</taxon>
        <taxon>Nectriaceae</taxon>
        <taxon>Fusarium</taxon>
        <taxon>Fusarium heterosporum species complex</taxon>
    </lineage>
</organism>
<gene>
    <name evidence="2" type="ORF">FHETE_8889</name>
</gene>
<reference evidence="2 3" key="1">
    <citation type="submission" date="2020-05" db="EMBL/GenBank/DDBJ databases">
        <title>Identification and distribution of gene clusters putatively required for synthesis of sphingolipid metabolism inhibitors in phylogenetically diverse species of the filamentous fungus Fusarium.</title>
        <authorList>
            <person name="Kim H.-S."/>
            <person name="Busman M."/>
            <person name="Brown D.W."/>
            <person name="Divon H."/>
            <person name="Uhlig S."/>
            <person name="Proctor R.H."/>
        </authorList>
    </citation>
    <scope>NUCLEOTIDE SEQUENCE [LARGE SCALE GENOMIC DNA]</scope>
    <source>
        <strain evidence="2 3">NRRL 20693</strain>
    </source>
</reference>
<sequence>MSEVIQTIVQGLQASVKQSPYVWCAAVLTFLIGAQLALAVSIAHGDEETVRRQLNNLHQIDYIPHNTTDEKKSRDSITQDSKEELVQRLSMITPVASCAAIKVDLEQYPEAQTYDSSYFLAVDSGKTDEKGFVIWTSMSQQTKPVLSKVKTELWLPRSNADENDPLVQSGGCIIMSFPDPITPTWMRYFVGFTGNRLKTPQAACILPLQPTTADIHDHKIKTRPLSIDGEVGKGLNMEGLPAVSDVLPKLKVFVSQPERQKITIFRRS</sequence>
<dbReference type="AlphaFoldDB" id="A0A8H5SV52"/>
<feature type="transmembrane region" description="Helical" evidence="1">
    <location>
        <begin position="20"/>
        <end position="43"/>
    </location>
</feature>
<keyword evidence="1" id="KW-0472">Membrane</keyword>
<keyword evidence="1" id="KW-0812">Transmembrane</keyword>